<evidence type="ECO:0000256" key="1">
    <source>
        <dbReference type="SAM" id="SignalP"/>
    </source>
</evidence>
<dbReference type="AlphaFoldDB" id="A0A9P8BQG3"/>
<organism evidence="2 3">
    <name type="scientific">Linnemannia hyalina</name>
    <dbReference type="NCBI Taxonomy" id="64524"/>
    <lineage>
        <taxon>Eukaryota</taxon>
        <taxon>Fungi</taxon>
        <taxon>Fungi incertae sedis</taxon>
        <taxon>Mucoromycota</taxon>
        <taxon>Mortierellomycotina</taxon>
        <taxon>Mortierellomycetes</taxon>
        <taxon>Mortierellales</taxon>
        <taxon>Mortierellaceae</taxon>
        <taxon>Linnemannia</taxon>
    </lineage>
</organism>
<keyword evidence="1" id="KW-0732">Signal</keyword>
<dbReference type="EMBL" id="JAHRHY010000013">
    <property type="protein sequence ID" value="KAG9064914.1"/>
    <property type="molecule type" value="Genomic_DNA"/>
</dbReference>
<name>A0A9P8BQG3_9FUNG</name>
<evidence type="ECO:0000313" key="2">
    <source>
        <dbReference type="EMBL" id="KAG9064914.1"/>
    </source>
</evidence>
<keyword evidence="3" id="KW-1185">Reference proteome</keyword>
<sequence length="107" mass="11881">MSAFSTTPKTSWLLCLGLVILAPLAPKQADAHMAMLYPTPRGGYATKRFHGRIHVFVDYKGYKFPCGGSPEGPTTLQYMFKKAPFGLKPLSSLFQRAEKNMKLTLNV</sequence>
<dbReference type="Proteomes" id="UP000707451">
    <property type="component" value="Unassembled WGS sequence"/>
</dbReference>
<accession>A0A9P8BQG3</accession>
<gene>
    <name evidence="2" type="ORF">KI688_003176</name>
</gene>
<feature type="signal peptide" evidence="1">
    <location>
        <begin position="1"/>
        <end position="29"/>
    </location>
</feature>
<protein>
    <submittedName>
        <fullName evidence="2">Uncharacterized protein</fullName>
    </submittedName>
</protein>
<evidence type="ECO:0000313" key="3">
    <source>
        <dbReference type="Proteomes" id="UP000707451"/>
    </source>
</evidence>
<feature type="chain" id="PRO_5040205671" evidence="1">
    <location>
        <begin position="30"/>
        <end position="107"/>
    </location>
</feature>
<dbReference type="OrthoDB" id="2342176at2759"/>
<reference evidence="2" key="1">
    <citation type="submission" date="2021-06" db="EMBL/GenBank/DDBJ databases">
        <title>Genome Sequence of Mortierella hyaline Strain SCG-10, a Cold-Adapted, Nitrate-Reducing Fungus Isolated from Soil in Minnesota, USA.</title>
        <authorList>
            <person name="Aldossari N."/>
        </authorList>
    </citation>
    <scope>NUCLEOTIDE SEQUENCE</scope>
    <source>
        <strain evidence="2">SCG-10</strain>
    </source>
</reference>
<proteinExistence type="predicted"/>
<comment type="caution">
    <text evidence="2">The sequence shown here is derived from an EMBL/GenBank/DDBJ whole genome shotgun (WGS) entry which is preliminary data.</text>
</comment>